<evidence type="ECO:0000259" key="2">
    <source>
        <dbReference type="PROSITE" id="PS50011"/>
    </source>
</evidence>
<evidence type="ECO:0000313" key="3">
    <source>
        <dbReference type="EMBL" id="CAE6411683.1"/>
    </source>
</evidence>
<dbReference type="AlphaFoldDB" id="A0A8H2WYZ0"/>
<feature type="region of interest" description="Disordered" evidence="1">
    <location>
        <begin position="154"/>
        <end position="191"/>
    </location>
</feature>
<protein>
    <recommendedName>
        <fullName evidence="2">Protein kinase domain-containing protein</fullName>
    </recommendedName>
</protein>
<dbReference type="Gene3D" id="1.10.510.10">
    <property type="entry name" value="Transferase(Phosphotransferase) domain 1"/>
    <property type="match status" value="1"/>
</dbReference>
<dbReference type="SMART" id="SM00220">
    <property type="entry name" value="S_TKc"/>
    <property type="match status" value="1"/>
</dbReference>
<proteinExistence type="predicted"/>
<name>A0A8H2WYZ0_9AGAM</name>
<dbReference type="PROSITE" id="PS00108">
    <property type="entry name" value="PROTEIN_KINASE_ST"/>
    <property type="match status" value="1"/>
</dbReference>
<organism evidence="3 4">
    <name type="scientific">Rhizoctonia solani</name>
    <dbReference type="NCBI Taxonomy" id="456999"/>
    <lineage>
        <taxon>Eukaryota</taxon>
        <taxon>Fungi</taxon>
        <taxon>Dikarya</taxon>
        <taxon>Basidiomycota</taxon>
        <taxon>Agaricomycotina</taxon>
        <taxon>Agaricomycetes</taxon>
        <taxon>Cantharellales</taxon>
        <taxon>Ceratobasidiaceae</taxon>
        <taxon>Rhizoctonia</taxon>
    </lineage>
</organism>
<dbReference type="InterPro" id="IPR051681">
    <property type="entry name" value="Ser/Thr_Kinases-Pseudokinases"/>
</dbReference>
<dbReference type="Pfam" id="PF07714">
    <property type="entry name" value="PK_Tyr_Ser-Thr"/>
    <property type="match status" value="1"/>
</dbReference>
<feature type="region of interest" description="Disordered" evidence="1">
    <location>
        <begin position="32"/>
        <end position="94"/>
    </location>
</feature>
<dbReference type="InterPro" id="IPR000719">
    <property type="entry name" value="Prot_kinase_dom"/>
</dbReference>
<dbReference type="EMBL" id="CAJMWY010000041">
    <property type="protein sequence ID" value="CAE6411683.1"/>
    <property type="molecule type" value="Genomic_DNA"/>
</dbReference>
<dbReference type="GO" id="GO:0005524">
    <property type="term" value="F:ATP binding"/>
    <property type="evidence" value="ECO:0007669"/>
    <property type="project" value="InterPro"/>
</dbReference>
<evidence type="ECO:0000256" key="1">
    <source>
        <dbReference type="SAM" id="MobiDB-lite"/>
    </source>
</evidence>
<feature type="compositionally biased region" description="Basic and acidic residues" evidence="1">
    <location>
        <begin position="49"/>
        <end position="62"/>
    </location>
</feature>
<feature type="compositionally biased region" description="Polar residues" evidence="1">
    <location>
        <begin position="68"/>
        <end position="78"/>
    </location>
</feature>
<dbReference type="SUPFAM" id="SSF56112">
    <property type="entry name" value="Protein kinase-like (PK-like)"/>
    <property type="match status" value="1"/>
</dbReference>
<reference evidence="3" key="1">
    <citation type="submission" date="2021-01" db="EMBL/GenBank/DDBJ databases">
        <authorList>
            <person name="Kaushik A."/>
        </authorList>
    </citation>
    <scope>NUCLEOTIDE SEQUENCE</scope>
    <source>
        <strain evidence="3">AG4-RS23</strain>
    </source>
</reference>
<feature type="domain" description="Protein kinase" evidence="2">
    <location>
        <begin position="313"/>
        <end position="576"/>
    </location>
</feature>
<dbReference type="PROSITE" id="PS50011">
    <property type="entry name" value="PROTEIN_KINASE_DOM"/>
    <property type="match status" value="1"/>
</dbReference>
<comment type="caution">
    <text evidence="3">The sequence shown here is derived from an EMBL/GenBank/DDBJ whole genome shotgun (WGS) entry which is preliminary data.</text>
</comment>
<dbReference type="InterPro" id="IPR011009">
    <property type="entry name" value="Kinase-like_dom_sf"/>
</dbReference>
<dbReference type="InterPro" id="IPR001245">
    <property type="entry name" value="Ser-Thr/Tyr_kinase_cat_dom"/>
</dbReference>
<dbReference type="GO" id="GO:0004674">
    <property type="term" value="F:protein serine/threonine kinase activity"/>
    <property type="evidence" value="ECO:0007669"/>
    <property type="project" value="TreeGrafter"/>
</dbReference>
<sequence length="579" mass="63307">MNKVTSEPPDKGITPHKWTFLEVARHIKSHGLKKSLQNAGRTATPLLQRLERGISRVSESKPHPSPLGTETPSSQIPTSPHHAVPQPGTPSTVATSLKERSITASNKNLLETVPNRTLRQCPAESSVSHAGRTVSVAGSAVEKDGSQTCNIETCNTTGPGARDTDSSSVSYLGLPRDSSKNNDSNAEVGTSGDYKCRIAAPNQFTPEETSNPPSDTWQTRVSITSLSESTKKQDADLKVKIPHIGSKSRLESNEQVELPVVAHEVPSELPSAMAETDPLSNVPISRQMTADEVVSHLVKHGITDMSGKLDYSTFDAHPIVTGGSSDIYRGQLKDGTGVAVKVLRFSVQSFSETSESIRDAARELHTWSKCDHPNVLPLYGLVTFRSRIGMVSPWMSEGTMPCYLKANPKASRHDLARLAYLHEKGIIHGDLKGTNVLVSKEGTPVLTDFGNATLRDRTLKFTQAGNDSAFTVRWSAPEFIKDSGLTLRTKASDIYALGMTIYEAIVGKVPYYGETELQVIIMVAMKKIPPKRPDWICINHESGEKLWDLLTRCWSWEPEARPSVTEVELTMSQIRLDTP</sequence>
<gene>
    <name evidence="3" type="ORF">RDB_LOCUS2539</name>
</gene>
<evidence type="ECO:0000313" key="4">
    <source>
        <dbReference type="Proteomes" id="UP000663861"/>
    </source>
</evidence>
<dbReference type="InterPro" id="IPR008271">
    <property type="entry name" value="Ser/Thr_kinase_AS"/>
</dbReference>
<accession>A0A8H2WYZ0</accession>
<dbReference type="Proteomes" id="UP000663861">
    <property type="component" value="Unassembled WGS sequence"/>
</dbReference>
<dbReference type="PANTHER" id="PTHR44329">
    <property type="entry name" value="SERINE/THREONINE-PROTEIN KINASE TNNI3K-RELATED"/>
    <property type="match status" value="1"/>
</dbReference>